<gene>
    <name evidence="2" type="ORF">BU26DRAFT_512152</name>
</gene>
<protein>
    <submittedName>
        <fullName evidence="2">Uncharacterized protein</fullName>
    </submittedName>
</protein>
<evidence type="ECO:0000313" key="2">
    <source>
        <dbReference type="EMBL" id="KAF2240708.1"/>
    </source>
</evidence>
<evidence type="ECO:0000313" key="3">
    <source>
        <dbReference type="Proteomes" id="UP000800094"/>
    </source>
</evidence>
<feature type="region of interest" description="Disordered" evidence="1">
    <location>
        <begin position="1"/>
        <end position="20"/>
    </location>
</feature>
<dbReference type="Proteomes" id="UP000800094">
    <property type="component" value="Unassembled WGS sequence"/>
</dbReference>
<dbReference type="AlphaFoldDB" id="A0A6A6HSE9"/>
<sequence>MPWTACGRPASTGYNARSNTHIRRRGTPAAFTVLSTTVNTSWTALAKDHPGTARIPVPTRNAAATDRGSASSENSECTRSPRSGDPLRVDFQYLIDGCTDIDP</sequence>
<organism evidence="2 3">
    <name type="scientific">Trematosphaeria pertusa</name>
    <dbReference type="NCBI Taxonomy" id="390896"/>
    <lineage>
        <taxon>Eukaryota</taxon>
        <taxon>Fungi</taxon>
        <taxon>Dikarya</taxon>
        <taxon>Ascomycota</taxon>
        <taxon>Pezizomycotina</taxon>
        <taxon>Dothideomycetes</taxon>
        <taxon>Pleosporomycetidae</taxon>
        <taxon>Pleosporales</taxon>
        <taxon>Massarineae</taxon>
        <taxon>Trematosphaeriaceae</taxon>
        <taxon>Trematosphaeria</taxon>
    </lineage>
</organism>
<dbReference type="EMBL" id="ML987216">
    <property type="protein sequence ID" value="KAF2240708.1"/>
    <property type="molecule type" value="Genomic_DNA"/>
</dbReference>
<name>A0A6A6HSE9_9PLEO</name>
<accession>A0A6A6HSE9</accession>
<dbReference type="RefSeq" id="XP_033675712.1">
    <property type="nucleotide sequence ID" value="XM_033827356.1"/>
</dbReference>
<evidence type="ECO:0000256" key="1">
    <source>
        <dbReference type="SAM" id="MobiDB-lite"/>
    </source>
</evidence>
<proteinExistence type="predicted"/>
<dbReference type="GeneID" id="54580686"/>
<feature type="compositionally biased region" description="Polar residues" evidence="1">
    <location>
        <begin position="68"/>
        <end position="81"/>
    </location>
</feature>
<reference evidence="2" key="1">
    <citation type="journal article" date="2020" name="Stud. Mycol.">
        <title>101 Dothideomycetes genomes: a test case for predicting lifestyles and emergence of pathogens.</title>
        <authorList>
            <person name="Haridas S."/>
            <person name="Albert R."/>
            <person name="Binder M."/>
            <person name="Bloem J."/>
            <person name="Labutti K."/>
            <person name="Salamov A."/>
            <person name="Andreopoulos B."/>
            <person name="Baker S."/>
            <person name="Barry K."/>
            <person name="Bills G."/>
            <person name="Bluhm B."/>
            <person name="Cannon C."/>
            <person name="Castanera R."/>
            <person name="Culley D."/>
            <person name="Daum C."/>
            <person name="Ezra D."/>
            <person name="Gonzalez J."/>
            <person name="Henrissat B."/>
            <person name="Kuo A."/>
            <person name="Liang C."/>
            <person name="Lipzen A."/>
            <person name="Lutzoni F."/>
            <person name="Magnuson J."/>
            <person name="Mondo S."/>
            <person name="Nolan M."/>
            <person name="Ohm R."/>
            <person name="Pangilinan J."/>
            <person name="Park H.-J."/>
            <person name="Ramirez L."/>
            <person name="Alfaro M."/>
            <person name="Sun H."/>
            <person name="Tritt A."/>
            <person name="Yoshinaga Y."/>
            <person name="Zwiers L.-H."/>
            <person name="Turgeon B."/>
            <person name="Goodwin S."/>
            <person name="Spatafora J."/>
            <person name="Crous P."/>
            <person name="Grigoriev I."/>
        </authorList>
    </citation>
    <scope>NUCLEOTIDE SEQUENCE</scope>
    <source>
        <strain evidence="2">CBS 122368</strain>
    </source>
</reference>
<keyword evidence="3" id="KW-1185">Reference proteome</keyword>
<feature type="region of interest" description="Disordered" evidence="1">
    <location>
        <begin position="49"/>
        <end position="86"/>
    </location>
</feature>